<evidence type="ECO:0000256" key="3">
    <source>
        <dbReference type="ARBA" id="ARBA00023125"/>
    </source>
</evidence>
<dbReference type="GO" id="GO:0043565">
    <property type="term" value="F:sequence-specific DNA binding"/>
    <property type="evidence" value="ECO:0007669"/>
    <property type="project" value="TreeGrafter"/>
</dbReference>
<dbReference type="EMBL" id="EQ962661">
    <property type="protein sequence ID" value="EED11864.1"/>
    <property type="molecule type" value="Genomic_DNA"/>
</dbReference>
<dbReference type="SUPFAM" id="SSF57701">
    <property type="entry name" value="Zn2/Cys6 DNA-binding domain"/>
    <property type="match status" value="1"/>
</dbReference>
<dbReference type="GO" id="GO:0045944">
    <property type="term" value="P:positive regulation of transcription by RNA polymerase II"/>
    <property type="evidence" value="ECO:0007669"/>
    <property type="project" value="TreeGrafter"/>
</dbReference>
<comment type="subcellular location">
    <subcellularLocation>
        <location evidence="1">Nucleus</location>
    </subcellularLocation>
</comment>
<dbReference type="PANTHER" id="PTHR47540:SF2">
    <property type="entry name" value="ZN(II)2CYS6 TRANSCRIPTION FACTOR (EUROFUNG)"/>
    <property type="match status" value="1"/>
</dbReference>
<name>B8MUU4_TALSN</name>
<dbReference type="PANTHER" id="PTHR47540">
    <property type="entry name" value="THIAMINE REPRESSIBLE GENES REGULATORY PROTEIN THI5"/>
    <property type="match status" value="1"/>
</dbReference>
<protein>
    <recommendedName>
        <fullName evidence="6">Zn(2)-C6 fungal-type domain-containing protein</fullName>
    </recommendedName>
</protein>
<dbReference type="HOGENOM" id="CLU_1240851_0_0_1"/>
<dbReference type="InterPro" id="IPR001138">
    <property type="entry name" value="Zn2Cys6_DnaBD"/>
</dbReference>
<dbReference type="GO" id="GO:0005634">
    <property type="term" value="C:nucleus"/>
    <property type="evidence" value="ECO:0007669"/>
    <property type="project" value="UniProtKB-SubCell"/>
</dbReference>
<gene>
    <name evidence="7" type="ORF">TSTA_110440</name>
</gene>
<dbReference type="AlphaFoldDB" id="B8MUU4"/>
<proteinExistence type="predicted"/>
<dbReference type="Gene3D" id="4.10.240.10">
    <property type="entry name" value="Zn(2)-C6 fungal-type DNA-binding domain"/>
    <property type="match status" value="1"/>
</dbReference>
<dbReference type="RefSeq" id="XP_002488620.1">
    <property type="nucleotide sequence ID" value="XM_002488575.1"/>
</dbReference>
<keyword evidence="5" id="KW-0539">Nucleus</keyword>
<organism evidence="7 8">
    <name type="scientific">Talaromyces stipitatus (strain ATCC 10500 / CBS 375.48 / QM 6759 / NRRL 1006)</name>
    <name type="common">Penicillium stipitatum</name>
    <dbReference type="NCBI Taxonomy" id="441959"/>
    <lineage>
        <taxon>Eukaryota</taxon>
        <taxon>Fungi</taxon>
        <taxon>Dikarya</taxon>
        <taxon>Ascomycota</taxon>
        <taxon>Pezizomycotina</taxon>
        <taxon>Eurotiomycetes</taxon>
        <taxon>Eurotiomycetidae</taxon>
        <taxon>Eurotiales</taxon>
        <taxon>Trichocomaceae</taxon>
        <taxon>Talaromyces</taxon>
        <taxon>Talaromyces sect. Talaromyces</taxon>
    </lineage>
</organism>
<dbReference type="GO" id="GO:0008270">
    <property type="term" value="F:zinc ion binding"/>
    <property type="evidence" value="ECO:0007669"/>
    <property type="project" value="InterPro"/>
</dbReference>
<keyword evidence="3" id="KW-0238">DNA-binding</keyword>
<dbReference type="STRING" id="441959.B8MUU4"/>
<dbReference type="PhylomeDB" id="B8MUU4"/>
<evidence type="ECO:0000313" key="7">
    <source>
        <dbReference type="EMBL" id="EED11864.1"/>
    </source>
</evidence>
<dbReference type="GeneID" id="8107276"/>
<dbReference type="PROSITE" id="PS50048">
    <property type="entry name" value="ZN2_CY6_FUNGAL_2"/>
    <property type="match status" value="1"/>
</dbReference>
<feature type="domain" description="Zn(2)-C6 fungal-type" evidence="6">
    <location>
        <begin position="10"/>
        <end position="39"/>
    </location>
</feature>
<evidence type="ECO:0000256" key="1">
    <source>
        <dbReference type="ARBA" id="ARBA00004123"/>
    </source>
</evidence>
<reference evidence="8" key="1">
    <citation type="journal article" date="2015" name="Genome Announc.">
        <title>Genome sequence of the AIDS-associated pathogen Penicillium marneffei (ATCC18224) and its near taxonomic relative Talaromyces stipitatus (ATCC10500).</title>
        <authorList>
            <person name="Nierman W.C."/>
            <person name="Fedorova-Abrams N.D."/>
            <person name="Andrianopoulos A."/>
        </authorList>
    </citation>
    <scope>NUCLEOTIDE SEQUENCE [LARGE SCALE GENOMIC DNA]</scope>
    <source>
        <strain evidence="8">ATCC 10500 / CBS 375.48 / QM 6759 / NRRL 1006</strain>
    </source>
</reference>
<dbReference type="OrthoDB" id="4330117at2759"/>
<keyword evidence="8" id="KW-1185">Reference proteome</keyword>
<evidence type="ECO:0000259" key="6">
    <source>
        <dbReference type="PROSITE" id="PS50048"/>
    </source>
</evidence>
<keyword evidence="2" id="KW-0805">Transcription regulation</keyword>
<dbReference type="CDD" id="cd00067">
    <property type="entry name" value="GAL4"/>
    <property type="match status" value="1"/>
</dbReference>
<dbReference type="Pfam" id="PF00172">
    <property type="entry name" value="Zn_clus"/>
    <property type="match status" value="1"/>
</dbReference>
<evidence type="ECO:0000256" key="4">
    <source>
        <dbReference type="ARBA" id="ARBA00023163"/>
    </source>
</evidence>
<evidence type="ECO:0000256" key="2">
    <source>
        <dbReference type="ARBA" id="ARBA00023015"/>
    </source>
</evidence>
<sequence length="223" mass="24842">MSTPQRYRAACEACRYSKVRCSGGMVCDRCSERNFQCSYGIAHRAGKPKGSKKKVTLRLEAARRRIGKPSGESTLNTSGPSSQAYTVFTGHDCNHAFPSSNSSAYPLPIPIEKETDMGSYNTPLDYKNDVSPVIERNLHSSGDYQSTASNIPPYSSTLDRRSYIDGLKAYPQQNYGLYQDPSFIPWYFMTSFRPPEATPGAQEGGTYLFPIYPPHMLDDIFPS</sequence>
<dbReference type="GO" id="GO:0000981">
    <property type="term" value="F:DNA-binding transcription factor activity, RNA polymerase II-specific"/>
    <property type="evidence" value="ECO:0007669"/>
    <property type="project" value="InterPro"/>
</dbReference>
<dbReference type="InParanoid" id="B8MUU4"/>
<dbReference type="Proteomes" id="UP000001745">
    <property type="component" value="Unassembled WGS sequence"/>
</dbReference>
<accession>B8MUU4</accession>
<dbReference type="InterPro" id="IPR036864">
    <property type="entry name" value="Zn2-C6_fun-type_DNA-bd_sf"/>
</dbReference>
<evidence type="ECO:0000313" key="8">
    <source>
        <dbReference type="Proteomes" id="UP000001745"/>
    </source>
</evidence>
<dbReference type="PROSITE" id="PS00463">
    <property type="entry name" value="ZN2_CY6_FUNGAL_1"/>
    <property type="match status" value="1"/>
</dbReference>
<dbReference type="InterPro" id="IPR051711">
    <property type="entry name" value="Stress_Response_Reg"/>
</dbReference>
<keyword evidence="4" id="KW-0804">Transcription</keyword>
<dbReference type="SMART" id="SM00066">
    <property type="entry name" value="GAL4"/>
    <property type="match status" value="1"/>
</dbReference>
<evidence type="ECO:0000256" key="5">
    <source>
        <dbReference type="ARBA" id="ARBA00023242"/>
    </source>
</evidence>
<dbReference type="VEuPathDB" id="FungiDB:TSTA_110440"/>